<dbReference type="SUPFAM" id="SSF141571">
    <property type="entry name" value="Pentapeptide repeat-like"/>
    <property type="match status" value="2"/>
</dbReference>
<reference evidence="3 4" key="1">
    <citation type="submission" date="2012-06" db="EMBL/GenBank/DDBJ databases">
        <title>Finished chromosome of genome of Microcoleus sp. PCC 7113.</title>
        <authorList>
            <consortium name="US DOE Joint Genome Institute"/>
            <person name="Gugger M."/>
            <person name="Coursin T."/>
            <person name="Rippka R."/>
            <person name="Tandeau De Marsac N."/>
            <person name="Huntemann M."/>
            <person name="Wei C.-L."/>
            <person name="Han J."/>
            <person name="Detter J.C."/>
            <person name="Han C."/>
            <person name="Tapia R."/>
            <person name="Chen A."/>
            <person name="Kyrpides N."/>
            <person name="Mavromatis K."/>
            <person name="Markowitz V."/>
            <person name="Szeto E."/>
            <person name="Ivanova N."/>
            <person name="Pagani I."/>
            <person name="Pati A."/>
            <person name="Goodwin L."/>
            <person name="Nordberg H.P."/>
            <person name="Cantor M.N."/>
            <person name="Hua S.X."/>
            <person name="Woyke T."/>
            <person name="Kerfeld C.A."/>
        </authorList>
    </citation>
    <scope>NUCLEOTIDE SEQUENCE [LARGE SCALE GENOMIC DNA]</scope>
    <source>
        <strain evidence="3 4">PCC 7113</strain>
    </source>
</reference>
<accession>K9WL40</accession>
<feature type="coiled-coil region" evidence="1">
    <location>
        <begin position="109"/>
        <end position="145"/>
    </location>
</feature>
<dbReference type="eggNOG" id="COG1357">
    <property type="taxonomic scope" value="Bacteria"/>
</dbReference>
<proteinExistence type="predicted"/>
<dbReference type="RefSeq" id="WP_015184661.1">
    <property type="nucleotide sequence ID" value="NC_019738.1"/>
</dbReference>
<dbReference type="InterPro" id="IPR001646">
    <property type="entry name" value="5peptide_repeat"/>
</dbReference>
<evidence type="ECO:0000313" key="4">
    <source>
        <dbReference type="Proteomes" id="UP000010471"/>
    </source>
</evidence>
<evidence type="ECO:0000256" key="2">
    <source>
        <dbReference type="SAM" id="MobiDB-lite"/>
    </source>
</evidence>
<dbReference type="EMBL" id="CP003630">
    <property type="protein sequence ID" value="AFZ20526.1"/>
    <property type="molecule type" value="Genomic_DNA"/>
</dbReference>
<dbReference type="Proteomes" id="UP000010471">
    <property type="component" value="Chromosome"/>
</dbReference>
<name>K9WL40_9CYAN</name>
<keyword evidence="4" id="KW-1185">Reference proteome</keyword>
<dbReference type="Pfam" id="PF00805">
    <property type="entry name" value="Pentapeptide"/>
    <property type="match status" value="5"/>
</dbReference>
<sequence>MVDSDRNLGSLISKIEQIEERQNITAKYAVGVKRQLDELIEKFNNLQERFEQQAALSNDLNSAKSTNGLVSSESVAVTSGTDNDESIRFNNSTDVMLATPVEVEVNADADSEQNNLDEEKVNAAVVEAESDEETATAQLEEFTRAFTDEEFKLERMMWLLNRIYADEEGSQNTPINAEEFWRRYNERERDFTGVNLAGANLSNLPMHSYHGVNLSKANLNGANLRNVNWSSLNLMGASLKGADLSNNQFENANLRGANLDDANLSGANLSQSNLETATLKKANLNRANLRNAKLNSADLSHANLSDADVSEANLEGANLQEANLKQALCTKKTIFPIGFDPVKAGAYFIAPNASLQNAKLAGANLRGTDLSEAALYRADLVKANLQSAKLLQADLSQANLSEINLSSANLTAAILYRVCCKNRKPLAINSLSGLESCSAPRKSGRIPQNPCTKSRENVQKSFLKPDPTGKL</sequence>
<evidence type="ECO:0000256" key="1">
    <source>
        <dbReference type="SAM" id="Coils"/>
    </source>
</evidence>
<dbReference type="AlphaFoldDB" id="K9WL40"/>
<keyword evidence="1" id="KW-0175">Coiled coil</keyword>
<dbReference type="Gene3D" id="2.160.20.80">
    <property type="entry name" value="E3 ubiquitin-protein ligase SopA"/>
    <property type="match status" value="2"/>
</dbReference>
<feature type="coiled-coil region" evidence="1">
    <location>
        <begin position="29"/>
        <end position="56"/>
    </location>
</feature>
<gene>
    <name evidence="3" type="ORF">Mic7113_4859</name>
</gene>
<protein>
    <submittedName>
        <fullName evidence="3">Putative low-complexity protein</fullName>
    </submittedName>
</protein>
<dbReference type="HOGENOM" id="CLU_033401_11_5_3"/>
<dbReference type="KEGG" id="mic:Mic7113_4859"/>
<feature type="region of interest" description="Disordered" evidence="2">
    <location>
        <begin position="438"/>
        <end position="471"/>
    </location>
</feature>
<dbReference type="InterPro" id="IPR051082">
    <property type="entry name" value="Pentapeptide-BTB/POZ_domain"/>
</dbReference>
<dbReference type="PATRIC" id="fig|1173027.3.peg.5387"/>
<dbReference type="PANTHER" id="PTHR14136">
    <property type="entry name" value="BTB_POZ DOMAIN-CONTAINING PROTEIN KCTD9"/>
    <property type="match status" value="1"/>
</dbReference>
<dbReference type="STRING" id="1173027.Mic7113_4859"/>
<organism evidence="3 4">
    <name type="scientific">Allocoleopsis franciscana PCC 7113</name>
    <dbReference type="NCBI Taxonomy" id="1173027"/>
    <lineage>
        <taxon>Bacteria</taxon>
        <taxon>Bacillati</taxon>
        <taxon>Cyanobacteriota</taxon>
        <taxon>Cyanophyceae</taxon>
        <taxon>Coleofasciculales</taxon>
        <taxon>Coleofasciculaceae</taxon>
        <taxon>Allocoleopsis</taxon>
        <taxon>Allocoleopsis franciscana</taxon>
    </lineage>
</organism>
<evidence type="ECO:0000313" key="3">
    <source>
        <dbReference type="EMBL" id="AFZ20526.1"/>
    </source>
</evidence>
<dbReference type="PANTHER" id="PTHR14136:SF17">
    <property type="entry name" value="BTB_POZ DOMAIN-CONTAINING PROTEIN KCTD9"/>
    <property type="match status" value="1"/>
</dbReference>